<evidence type="ECO:0000256" key="1">
    <source>
        <dbReference type="ARBA" id="ARBA00022676"/>
    </source>
</evidence>
<dbReference type="Pfam" id="PF01075">
    <property type="entry name" value="Glyco_transf_9"/>
    <property type="match status" value="1"/>
</dbReference>
<reference evidence="3 4" key="1">
    <citation type="submission" date="2019-07" db="EMBL/GenBank/DDBJ databases">
        <title>Reclasification of Spiribacter aquaticus.</title>
        <authorList>
            <person name="Leon M.J."/>
            <person name="Sanchez-Porro C."/>
            <person name="Ventosa A."/>
        </authorList>
    </citation>
    <scope>NUCLEOTIDE SEQUENCE [LARGE SCALE GENOMIC DNA]</scope>
    <source>
        <strain evidence="3 4">SP30</strain>
    </source>
</reference>
<evidence type="ECO:0000256" key="2">
    <source>
        <dbReference type="ARBA" id="ARBA00022679"/>
    </source>
</evidence>
<accession>A0A557RML0</accession>
<dbReference type="Proteomes" id="UP000316688">
    <property type="component" value="Unassembled WGS sequence"/>
</dbReference>
<gene>
    <name evidence="3" type="ORF">FPL11_01630</name>
</gene>
<dbReference type="InterPro" id="IPR002201">
    <property type="entry name" value="Glyco_trans_9"/>
</dbReference>
<dbReference type="EMBL" id="VMKP01000001">
    <property type="protein sequence ID" value="TVO66414.1"/>
    <property type="molecule type" value="Genomic_DNA"/>
</dbReference>
<dbReference type="GO" id="GO:0008713">
    <property type="term" value="F:ADP-heptose-lipopolysaccharide heptosyltransferase activity"/>
    <property type="evidence" value="ECO:0007669"/>
    <property type="project" value="TreeGrafter"/>
</dbReference>
<dbReference type="InterPro" id="IPR051199">
    <property type="entry name" value="LPS_LOS_Heptosyltrfase"/>
</dbReference>
<keyword evidence="4" id="KW-1185">Reference proteome</keyword>
<dbReference type="GO" id="GO:0009244">
    <property type="term" value="P:lipopolysaccharide core region biosynthetic process"/>
    <property type="evidence" value="ECO:0007669"/>
    <property type="project" value="TreeGrafter"/>
</dbReference>
<dbReference type="SUPFAM" id="SSF53756">
    <property type="entry name" value="UDP-Glycosyltransferase/glycogen phosphorylase"/>
    <property type="match status" value="1"/>
</dbReference>
<proteinExistence type="predicted"/>
<keyword evidence="1" id="KW-0328">Glycosyltransferase</keyword>
<keyword evidence="2 3" id="KW-0808">Transferase</keyword>
<comment type="caution">
    <text evidence="3">The sequence shown here is derived from an EMBL/GenBank/DDBJ whole genome shotgun (WGS) entry which is preliminary data.</text>
</comment>
<protein>
    <submittedName>
        <fullName evidence="3">Glycosyltransferase family 9 protein</fullName>
    </submittedName>
</protein>
<name>A0A557RML0_9GAMM</name>
<dbReference type="Gene3D" id="3.40.50.2000">
    <property type="entry name" value="Glycogen Phosphorylase B"/>
    <property type="match status" value="2"/>
</dbReference>
<evidence type="ECO:0000313" key="3">
    <source>
        <dbReference type="EMBL" id="TVO66414.1"/>
    </source>
</evidence>
<dbReference type="GO" id="GO:0005829">
    <property type="term" value="C:cytosol"/>
    <property type="evidence" value="ECO:0007669"/>
    <property type="project" value="TreeGrafter"/>
</dbReference>
<dbReference type="PANTHER" id="PTHR30160">
    <property type="entry name" value="TETRAACYLDISACCHARIDE 4'-KINASE-RELATED"/>
    <property type="match status" value="1"/>
</dbReference>
<organism evidence="3 4">
    <name type="scientific">Spiribacter aquaticus</name>
    <dbReference type="NCBI Taxonomy" id="1935996"/>
    <lineage>
        <taxon>Bacteria</taxon>
        <taxon>Pseudomonadati</taxon>
        <taxon>Pseudomonadota</taxon>
        <taxon>Gammaproteobacteria</taxon>
        <taxon>Chromatiales</taxon>
        <taxon>Ectothiorhodospiraceae</taxon>
        <taxon>Spiribacter</taxon>
    </lineage>
</organism>
<evidence type="ECO:0000313" key="4">
    <source>
        <dbReference type="Proteomes" id="UP000316688"/>
    </source>
</evidence>
<dbReference type="PANTHER" id="PTHR30160:SF15">
    <property type="entry name" value="GLYCOSYLTRANSFERASE HI_0523-RELATED"/>
    <property type="match status" value="1"/>
</dbReference>
<dbReference type="CDD" id="cd03789">
    <property type="entry name" value="GT9_LPS_heptosyltransferase"/>
    <property type="match status" value="1"/>
</dbReference>
<dbReference type="AlphaFoldDB" id="A0A557RML0"/>
<sequence length="333" mass="36313">MLTRTDKLGDFMLVWPALALLRASLPAARIDVLVGPAGVQISQLCRYVDNVLVDHGQPVGEIADVIKGNKYDAALSFFVNRRAAAALWVGRVPFRLAPATKIYQVLFHGRQVQRRSKSLMPEYEYNIDLVRALLRHYGRVVPQVPSGPYLEFPCECLDQRLKEVETTYGFSNGAKLIVIHPGSGGSARNMTPERYAWLAGKISEFGDCFFLITAGPGEEGVALSVNDAIESAPSAVHFSNRGIEKFAQLIAVSDVFISGSTGPLHVAGALNVNTVGFYPRRQSSTALRWQTINSPSKRLAFSPPAWAGEDDMDAIDLTLAASIIGEKYLCGSE</sequence>